<name>F0Q1M0_PARA1</name>
<dbReference type="Pfam" id="PF06877">
    <property type="entry name" value="RraB"/>
    <property type="match status" value="1"/>
</dbReference>
<dbReference type="EMBL" id="CP002521">
    <property type="protein sequence ID" value="ADX46545.1"/>
    <property type="molecule type" value="Genomic_DNA"/>
</dbReference>
<sequence length="118" mass="12740">MPTPPELLASLEGSDDPDALVLLQMAHVGADLRQPHSPEFAFEADDEASALALAHELAALDYSVQLHAPDAENPGYQVIAQKHMLLELSALNILSQEFEALAERHAAVYDGWGAEIVE</sequence>
<dbReference type="Proteomes" id="UP000002482">
    <property type="component" value="Chromosome"/>
</dbReference>
<dbReference type="GeneID" id="34235603"/>
<gene>
    <name evidence="2" type="ordered locus">Acav_2633</name>
</gene>
<proteinExistence type="predicted"/>
<dbReference type="Gene3D" id="3.30.70.970">
    <property type="entry name" value="RraB-like"/>
    <property type="match status" value="1"/>
</dbReference>
<dbReference type="HOGENOM" id="CLU_2067980_0_0_4"/>
<evidence type="ECO:0000313" key="3">
    <source>
        <dbReference type="Proteomes" id="UP000002482"/>
    </source>
</evidence>
<accession>F0Q1M0</accession>
<evidence type="ECO:0000313" key="2">
    <source>
        <dbReference type="EMBL" id="ADX46545.1"/>
    </source>
</evidence>
<dbReference type="InterPro" id="IPR036701">
    <property type="entry name" value="RraB-like_sf"/>
</dbReference>
<reference evidence="2" key="1">
    <citation type="submission" date="2011-02" db="EMBL/GenBank/DDBJ databases">
        <title>Complete sequence of Acidovorax avenae subsp. avenae ATCC 19860.</title>
        <authorList>
            <consortium name="US DOE Joint Genome Institute"/>
            <person name="Lucas S."/>
            <person name="Copeland A."/>
            <person name="Lapidus A."/>
            <person name="Cheng J.-F."/>
            <person name="Goodwin L."/>
            <person name="Pitluck S."/>
            <person name="Chertkov O."/>
            <person name="Held B."/>
            <person name="Detter J.C."/>
            <person name="Han C."/>
            <person name="Tapia R."/>
            <person name="Land M."/>
            <person name="Hauser L."/>
            <person name="Kyrpides N."/>
            <person name="Ivanova N."/>
            <person name="Ovchinnikova G."/>
            <person name="Pagani I."/>
            <person name="Gordon S."/>
            <person name="Woyke T."/>
        </authorList>
    </citation>
    <scope>NUCLEOTIDE SEQUENCE</scope>
    <source>
        <strain evidence="2">ATCC 19860</strain>
    </source>
</reference>
<evidence type="ECO:0000259" key="1">
    <source>
        <dbReference type="Pfam" id="PF06877"/>
    </source>
</evidence>
<dbReference type="OrthoDB" id="9154253at2"/>
<dbReference type="SUPFAM" id="SSF89946">
    <property type="entry name" value="Hypothetical protein VC0424"/>
    <property type="match status" value="1"/>
</dbReference>
<keyword evidence="3" id="KW-1185">Reference proteome</keyword>
<dbReference type="KEGG" id="aaa:Acav_2633"/>
<feature type="domain" description="Regulator of ribonuclease activity B" evidence="1">
    <location>
        <begin position="19"/>
        <end position="113"/>
    </location>
</feature>
<organism evidence="2 3">
    <name type="scientific">Paracidovorax avenae (strain ATCC 19860 / DSM 7227 / CCUG 15838 / JCM 20985 / LMG 2117 / NCPPB 1011)</name>
    <name type="common">Acidovorax avenae</name>
    <dbReference type="NCBI Taxonomy" id="643561"/>
    <lineage>
        <taxon>Bacteria</taxon>
        <taxon>Pseudomonadati</taxon>
        <taxon>Pseudomonadota</taxon>
        <taxon>Betaproteobacteria</taxon>
        <taxon>Burkholderiales</taxon>
        <taxon>Comamonadaceae</taxon>
        <taxon>Paracidovorax</taxon>
    </lineage>
</organism>
<protein>
    <recommendedName>
        <fullName evidence="1">Regulator of ribonuclease activity B domain-containing protein</fullName>
    </recommendedName>
</protein>
<dbReference type="AlphaFoldDB" id="F0Q1M0"/>
<dbReference type="RefSeq" id="WP_013595045.1">
    <property type="nucleotide sequence ID" value="NC_015138.1"/>
</dbReference>
<dbReference type="InterPro" id="IPR009671">
    <property type="entry name" value="RraB_dom"/>
</dbReference>